<accession>A0A9D3XI46</accession>
<proteinExistence type="predicted"/>
<feature type="region of interest" description="Disordered" evidence="1">
    <location>
        <begin position="1"/>
        <end position="23"/>
    </location>
</feature>
<organism evidence="2 3">
    <name type="scientific">Mauremys mutica</name>
    <name type="common">yellowpond turtle</name>
    <dbReference type="NCBI Taxonomy" id="74926"/>
    <lineage>
        <taxon>Eukaryota</taxon>
        <taxon>Metazoa</taxon>
        <taxon>Chordata</taxon>
        <taxon>Craniata</taxon>
        <taxon>Vertebrata</taxon>
        <taxon>Euteleostomi</taxon>
        <taxon>Archelosauria</taxon>
        <taxon>Testudinata</taxon>
        <taxon>Testudines</taxon>
        <taxon>Cryptodira</taxon>
        <taxon>Durocryptodira</taxon>
        <taxon>Testudinoidea</taxon>
        <taxon>Geoemydidae</taxon>
        <taxon>Geoemydinae</taxon>
        <taxon>Mauremys</taxon>
    </lineage>
</organism>
<name>A0A9D3XI46_9SAUR</name>
<dbReference type="AlphaFoldDB" id="A0A9D3XI46"/>
<feature type="region of interest" description="Disordered" evidence="1">
    <location>
        <begin position="80"/>
        <end position="102"/>
    </location>
</feature>
<dbReference type="EMBL" id="JAHDVG010000471">
    <property type="protein sequence ID" value="KAH1179575.1"/>
    <property type="molecule type" value="Genomic_DNA"/>
</dbReference>
<comment type="caution">
    <text evidence="2">The sequence shown here is derived from an EMBL/GenBank/DDBJ whole genome shotgun (WGS) entry which is preliminary data.</text>
</comment>
<protein>
    <submittedName>
        <fullName evidence="2">Uncharacterized protein</fullName>
    </submittedName>
</protein>
<dbReference type="Proteomes" id="UP000827986">
    <property type="component" value="Unassembled WGS sequence"/>
</dbReference>
<keyword evidence="3" id="KW-1185">Reference proteome</keyword>
<sequence>MVPRLRGEVVLPRPSSSSGDFANPAWLQPAPGRCAVWGMQHYPQSMAHYVINKGKVVLQAGLSYRLTTLGRSLTRMDRCSGQMQSDSARPCACQTAKAQPQA</sequence>
<gene>
    <name evidence="2" type="ORF">KIL84_005625</name>
</gene>
<reference evidence="2" key="1">
    <citation type="submission" date="2021-09" db="EMBL/GenBank/DDBJ databases">
        <title>The genome of Mauremys mutica provides insights into the evolution of semi-aquatic lifestyle.</title>
        <authorList>
            <person name="Gong S."/>
            <person name="Gao Y."/>
        </authorList>
    </citation>
    <scope>NUCLEOTIDE SEQUENCE</scope>
    <source>
        <strain evidence="2">MM-2020</strain>
        <tissue evidence="2">Muscle</tissue>
    </source>
</reference>
<evidence type="ECO:0000256" key="1">
    <source>
        <dbReference type="SAM" id="MobiDB-lite"/>
    </source>
</evidence>
<evidence type="ECO:0000313" key="3">
    <source>
        <dbReference type="Proteomes" id="UP000827986"/>
    </source>
</evidence>
<evidence type="ECO:0000313" key="2">
    <source>
        <dbReference type="EMBL" id="KAH1179575.1"/>
    </source>
</evidence>